<dbReference type="Pfam" id="PF04228">
    <property type="entry name" value="Zn_peptidase"/>
    <property type="match status" value="1"/>
</dbReference>
<organism evidence="3 4">
    <name type="scientific">Nakamurella multipartita (strain ATCC 700099 / DSM 44233 / CIP 104796 / JCM 9543 / NBRC 105858 / Y-104)</name>
    <name type="common">Microsphaera multipartita</name>
    <dbReference type="NCBI Taxonomy" id="479431"/>
    <lineage>
        <taxon>Bacteria</taxon>
        <taxon>Bacillati</taxon>
        <taxon>Actinomycetota</taxon>
        <taxon>Actinomycetes</taxon>
        <taxon>Nakamurellales</taxon>
        <taxon>Nakamurellaceae</taxon>
        <taxon>Nakamurella</taxon>
    </lineage>
</organism>
<dbReference type="KEGG" id="nml:Namu_0025"/>
<dbReference type="AlphaFoldDB" id="C8XHX2"/>
<keyword evidence="2" id="KW-0732">Signal</keyword>
<keyword evidence="4" id="KW-1185">Reference proteome</keyword>
<feature type="signal peptide" evidence="2">
    <location>
        <begin position="1"/>
        <end position="20"/>
    </location>
</feature>
<evidence type="ECO:0000256" key="1">
    <source>
        <dbReference type="SAM" id="MobiDB-lite"/>
    </source>
</evidence>
<dbReference type="EMBL" id="CP001737">
    <property type="protein sequence ID" value="ACV76463.1"/>
    <property type="molecule type" value="Genomic_DNA"/>
</dbReference>
<feature type="chain" id="PRO_5039350561" description="Metalloprotease-like protein" evidence="2">
    <location>
        <begin position="21"/>
        <end position="279"/>
    </location>
</feature>
<evidence type="ECO:0008006" key="5">
    <source>
        <dbReference type="Google" id="ProtNLM"/>
    </source>
</evidence>
<reference evidence="4" key="1">
    <citation type="submission" date="2009-09" db="EMBL/GenBank/DDBJ databases">
        <title>The complete genome of Nakamurella multipartita DSM 44233.</title>
        <authorList>
            <consortium name="US DOE Joint Genome Institute (JGI-PGF)"/>
            <person name="Lucas S."/>
            <person name="Copeland A."/>
            <person name="Lapidus A."/>
            <person name="Glavina del Rio T."/>
            <person name="Dalin E."/>
            <person name="Tice H."/>
            <person name="Bruce D."/>
            <person name="Goodwin L."/>
            <person name="Pitluck S."/>
            <person name="Kyrpides N."/>
            <person name="Mavromatis K."/>
            <person name="Ivanova N."/>
            <person name="Ovchinnikova G."/>
            <person name="Sims D."/>
            <person name="Meincke L."/>
            <person name="Brettin T."/>
            <person name="Detter J.C."/>
            <person name="Han C."/>
            <person name="Larimer F."/>
            <person name="Land M."/>
            <person name="Hauser L."/>
            <person name="Markowitz V."/>
            <person name="Cheng J.-F."/>
            <person name="Hugenholtz P."/>
            <person name="Woyke T."/>
            <person name="Wu D."/>
            <person name="Klenk H.-P."/>
            <person name="Eisen J.A."/>
        </authorList>
    </citation>
    <scope>NUCLEOTIDE SEQUENCE [LARGE SCALE GENOMIC DNA]</scope>
    <source>
        <strain evidence="4">ATCC 700099 / DSM 44233 / CIP 104796 / JCM 9543 / NBRC 105858 / Y-104</strain>
    </source>
</reference>
<dbReference type="HOGENOM" id="CLU_996874_0_0_11"/>
<accession>C8XHX2</accession>
<evidence type="ECO:0000313" key="3">
    <source>
        <dbReference type="EMBL" id="ACV76463.1"/>
    </source>
</evidence>
<evidence type="ECO:0000256" key="2">
    <source>
        <dbReference type="SAM" id="SignalP"/>
    </source>
</evidence>
<sequence length="279" mass="28130" precursor="true">MATVLPRGLALSVVAIVGLAGCSQSTTGTPAAGAPATSSSAGPTSSSDPTTSAAVGVAVDAGVVETSVLRPMQVESDDFWEEILALAGSSAGVSAPMSFLAESETLDCGGVALSGTDHFGPTYCAAQDEIVVSATFMADLGASQVLQADGTFVDPADDVGVYFLLAHEWGHNIIGELVAEKQADLTLVPSQQVELAADCLAGLMIAGVPRVFAVKDTEAVLGYVPVVGERFAGISGSPAARQAAIEVGLAPDYEDRAQFVTGLDQCLSSQAPQLAKALG</sequence>
<protein>
    <recommendedName>
        <fullName evidence="5">Metalloprotease-like protein</fullName>
    </recommendedName>
</protein>
<reference evidence="3 4" key="2">
    <citation type="journal article" date="2010" name="Stand. Genomic Sci.">
        <title>Complete genome sequence of Nakamurella multipartita type strain (Y-104).</title>
        <authorList>
            <person name="Tice H."/>
            <person name="Mayilraj S."/>
            <person name="Sims D."/>
            <person name="Lapidus A."/>
            <person name="Nolan M."/>
            <person name="Lucas S."/>
            <person name="Glavina Del Rio T."/>
            <person name="Copeland A."/>
            <person name="Cheng J.F."/>
            <person name="Meincke L."/>
            <person name="Bruce D."/>
            <person name="Goodwin L."/>
            <person name="Pitluck S."/>
            <person name="Ivanova N."/>
            <person name="Mavromatis K."/>
            <person name="Ovchinnikova G."/>
            <person name="Pati A."/>
            <person name="Chen A."/>
            <person name="Palaniappan K."/>
            <person name="Land M."/>
            <person name="Hauser L."/>
            <person name="Chang Y.J."/>
            <person name="Jeffries C.D."/>
            <person name="Detter J.C."/>
            <person name="Brettin T."/>
            <person name="Rohde M."/>
            <person name="Goker M."/>
            <person name="Bristow J."/>
            <person name="Eisen J.A."/>
            <person name="Markowitz V."/>
            <person name="Hugenholtz P."/>
            <person name="Kyrpides N.C."/>
            <person name="Klenk H.P."/>
            <person name="Chen F."/>
        </authorList>
    </citation>
    <scope>NUCLEOTIDE SEQUENCE [LARGE SCALE GENOMIC DNA]</scope>
    <source>
        <strain evidence="4">ATCC 700099 / DSM 44233 / CIP 104796 / JCM 9543 / NBRC 105858 / Y-104</strain>
    </source>
</reference>
<dbReference type="STRING" id="479431.Namu_0025"/>
<proteinExistence type="predicted"/>
<feature type="region of interest" description="Disordered" evidence="1">
    <location>
        <begin position="27"/>
        <end position="52"/>
    </location>
</feature>
<dbReference type="InParanoid" id="C8XHX2"/>
<gene>
    <name evidence="3" type="ordered locus">Namu_0025</name>
</gene>
<dbReference type="PROSITE" id="PS51257">
    <property type="entry name" value="PROKAR_LIPOPROTEIN"/>
    <property type="match status" value="1"/>
</dbReference>
<dbReference type="Proteomes" id="UP000002218">
    <property type="component" value="Chromosome"/>
</dbReference>
<dbReference type="InterPro" id="IPR007343">
    <property type="entry name" value="Uncharacterised_pept_Zn_put"/>
</dbReference>
<name>C8XHX2_NAKMY</name>
<evidence type="ECO:0000313" key="4">
    <source>
        <dbReference type="Proteomes" id="UP000002218"/>
    </source>
</evidence>
<dbReference type="eggNOG" id="COG2321">
    <property type="taxonomic scope" value="Bacteria"/>
</dbReference>
<dbReference type="OrthoDB" id="5168289at2"/>